<dbReference type="SUPFAM" id="SSF57716">
    <property type="entry name" value="Glucocorticoid receptor-like (DNA-binding domain)"/>
    <property type="match status" value="1"/>
</dbReference>
<dbReference type="Gene3D" id="3.40.1800.20">
    <property type="match status" value="1"/>
</dbReference>
<dbReference type="InterPro" id="IPR013087">
    <property type="entry name" value="Znf_C2H2_type"/>
</dbReference>
<evidence type="ECO:0000256" key="9">
    <source>
        <dbReference type="SAM" id="MobiDB-lite"/>
    </source>
</evidence>
<feature type="binding site" evidence="8">
    <location>
        <position position="12"/>
    </location>
    <ligand>
        <name>Zn(2+)</name>
        <dbReference type="ChEBI" id="CHEBI:29105"/>
    </ligand>
</feature>
<dbReference type="GeneID" id="109621831"/>
<evidence type="ECO:0000256" key="1">
    <source>
        <dbReference type="ARBA" id="ARBA00004123"/>
    </source>
</evidence>
<dbReference type="RefSeq" id="XP_029727629.1">
    <property type="nucleotide sequence ID" value="XM_029871769.2"/>
</dbReference>
<accession>A0ABM2A661</accession>
<evidence type="ECO:0000256" key="4">
    <source>
        <dbReference type="ARBA" id="ARBA00022771"/>
    </source>
</evidence>
<evidence type="ECO:0000259" key="11">
    <source>
        <dbReference type="PROSITE" id="PS51915"/>
    </source>
</evidence>
<organism evidence="12 13">
    <name type="scientific">Aedes albopictus</name>
    <name type="common">Asian tiger mosquito</name>
    <name type="synonym">Stegomyia albopicta</name>
    <dbReference type="NCBI Taxonomy" id="7160"/>
    <lineage>
        <taxon>Eukaryota</taxon>
        <taxon>Metazoa</taxon>
        <taxon>Ecdysozoa</taxon>
        <taxon>Arthropoda</taxon>
        <taxon>Hexapoda</taxon>
        <taxon>Insecta</taxon>
        <taxon>Pterygota</taxon>
        <taxon>Neoptera</taxon>
        <taxon>Endopterygota</taxon>
        <taxon>Diptera</taxon>
        <taxon>Nematocera</taxon>
        <taxon>Culicoidea</taxon>
        <taxon>Culicidae</taxon>
        <taxon>Culicinae</taxon>
        <taxon>Aedini</taxon>
        <taxon>Aedes</taxon>
        <taxon>Stegomyia</taxon>
    </lineage>
</organism>
<evidence type="ECO:0000256" key="3">
    <source>
        <dbReference type="ARBA" id="ARBA00022737"/>
    </source>
</evidence>
<dbReference type="InterPro" id="IPR036236">
    <property type="entry name" value="Znf_C2H2_sf"/>
</dbReference>
<reference evidence="13" key="1">
    <citation type="journal article" date="2015" name="Proc. Natl. Acad. Sci. U.S.A.">
        <title>Genome sequence of the Asian Tiger mosquito, Aedes albopictus, reveals insights into its biology, genetics, and evolution.</title>
        <authorList>
            <person name="Chen X.G."/>
            <person name="Jiang X."/>
            <person name="Gu J."/>
            <person name="Xu M."/>
            <person name="Wu Y."/>
            <person name="Deng Y."/>
            <person name="Zhang C."/>
            <person name="Bonizzoni M."/>
            <person name="Dermauw W."/>
            <person name="Vontas J."/>
            <person name="Armbruster P."/>
            <person name="Huang X."/>
            <person name="Yang Y."/>
            <person name="Zhang H."/>
            <person name="He W."/>
            <person name="Peng H."/>
            <person name="Liu Y."/>
            <person name="Wu K."/>
            <person name="Chen J."/>
            <person name="Lirakis M."/>
            <person name="Topalis P."/>
            <person name="Van Leeuwen T."/>
            <person name="Hall A.B."/>
            <person name="Jiang X."/>
            <person name="Thorpe C."/>
            <person name="Mueller R.L."/>
            <person name="Sun C."/>
            <person name="Waterhouse R.M."/>
            <person name="Yan G."/>
            <person name="Tu Z.J."/>
            <person name="Fang X."/>
            <person name="James A.A."/>
        </authorList>
    </citation>
    <scope>NUCLEOTIDE SEQUENCE [LARGE SCALE GENOMIC DNA]</scope>
    <source>
        <strain evidence="13">Foshan</strain>
    </source>
</reference>
<dbReference type="Proteomes" id="UP000069940">
    <property type="component" value="Unassembled WGS sequence"/>
</dbReference>
<evidence type="ECO:0000259" key="10">
    <source>
        <dbReference type="PROSITE" id="PS50157"/>
    </source>
</evidence>
<dbReference type="SMART" id="SM00868">
    <property type="entry name" value="zf-AD"/>
    <property type="match status" value="1"/>
</dbReference>
<keyword evidence="4 7" id="KW-0863">Zinc-finger</keyword>
<feature type="domain" description="C2H2-type" evidence="10">
    <location>
        <begin position="115"/>
        <end position="142"/>
    </location>
</feature>
<protein>
    <recommendedName>
        <fullName evidence="14">C2h2-type zn-finger protein</fullName>
    </recommendedName>
</protein>
<dbReference type="Pfam" id="PF07776">
    <property type="entry name" value="zf-AD"/>
    <property type="match status" value="1"/>
</dbReference>
<dbReference type="EnsemblMetazoa" id="AALFPA23_024827.R37007">
    <property type="protein sequence ID" value="AALFPA23_024827.P37007"/>
    <property type="gene ID" value="AALFPA23_024827"/>
</dbReference>
<evidence type="ECO:0000256" key="2">
    <source>
        <dbReference type="ARBA" id="ARBA00022723"/>
    </source>
</evidence>
<dbReference type="SMART" id="SM00355">
    <property type="entry name" value="ZnF_C2H2"/>
    <property type="match status" value="3"/>
</dbReference>
<evidence type="ECO:0000256" key="6">
    <source>
        <dbReference type="ARBA" id="ARBA00023242"/>
    </source>
</evidence>
<feature type="domain" description="C2H2-type" evidence="10">
    <location>
        <begin position="147"/>
        <end position="174"/>
    </location>
</feature>
<feature type="domain" description="C2H2-type" evidence="10">
    <location>
        <begin position="174"/>
        <end position="204"/>
    </location>
</feature>
<feature type="binding site" evidence="8">
    <location>
        <position position="9"/>
    </location>
    <ligand>
        <name>Zn(2+)</name>
        <dbReference type="ChEBI" id="CHEBI:29105"/>
    </ligand>
</feature>
<name>A0ABM2A661_AEDAL</name>
<evidence type="ECO:0000256" key="5">
    <source>
        <dbReference type="ARBA" id="ARBA00022833"/>
    </source>
</evidence>
<proteinExistence type="predicted"/>
<evidence type="ECO:0000256" key="8">
    <source>
        <dbReference type="PROSITE-ProRule" id="PRU01263"/>
    </source>
</evidence>
<feature type="binding site" evidence="8">
    <location>
        <position position="50"/>
    </location>
    <ligand>
        <name>Zn(2+)</name>
        <dbReference type="ChEBI" id="CHEBI:29105"/>
    </ligand>
</feature>
<keyword evidence="5 8" id="KW-0862">Zinc</keyword>
<feature type="domain" description="ZAD" evidence="11">
    <location>
        <begin position="7"/>
        <end position="77"/>
    </location>
</feature>
<keyword evidence="3" id="KW-0677">Repeat</keyword>
<keyword evidence="6" id="KW-0539">Nucleus</keyword>
<evidence type="ECO:0000313" key="13">
    <source>
        <dbReference type="Proteomes" id="UP000069940"/>
    </source>
</evidence>
<evidence type="ECO:0008006" key="14">
    <source>
        <dbReference type="Google" id="ProtNLM"/>
    </source>
</evidence>
<keyword evidence="2 8" id="KW-0479">Metal-binding</keyword>
<feature type="region of interest" description="Disordered" evidence="9">
    <location>
        <begin position="228"/>
        <end position="259"/>
    </location>
</feature>
<dbReference type="PROSITE" id="PS51915">
    <property type="entry name" value="ZAD"/>
    <property type="match status" value="1"/>
</dbReference>
<dbReference type="PROSITE" id="PS50157">
    <property type="entry name" value="ZINC_FINGER_C2H2_2"/>
    <property type="match status" value="3"/>
</dbReference>
<dbReference type="EnsemblMetazoa" id="AALFPA23_024827.R37008">
    <property type="protein sequence ID" value="AALFPA23_024827.P37008"/>
    <property type="gene ID" value="AALFPA23_024827"/>
</dbReference>
<evidence type="ECO:0000313" key="12">
    <source>
        <dbReference type="EnsemblMetazoa" id="AALFPA23_024827.P37008"/>
    </source>
</evidence>
<keyword evidence="13" id="KW-1185">Reference proteome</keyword>
<sequence length="272" mass="32526">MYEESNSLCRLCLSEETLDGNFRDENCYRWISDYLSIQINLNDQMSKVICAICHLKLSEFHEFRIRCLEVQEVLQTRTERPSNQSSTEEEVLLEVLQTESEKHESTKESQPPATIQCSKCSKVCDTKKQLWNHMRCHKEEKFSADQLKCEVCHKMFQKRKQLLDHRRCHRLRKHQCTHCGKMFDRRNRWRNHMDACSLRMKKKQEDLEDSASKAEEYTRDLLQMMEADHYEESSSSMEALPQNVEINQESESKEEDETYEIIVYAEDFEEQE</sequence>
<dbReference type="PANTHER" id="PTHR24394">
    <property type="entry name" value="ZINC FINGER PROTEIN"/>
    <property type="match status" value="1"/>
</dbReference>
<dbReference type="Pfam" id="PF00096">
    <property type="entry name" value="zf-C2H2"/>
    <property type="match status" value="1"/>
</dbReference>
<dbReference type="PROSITE" id="PS00028">
    <property type="entry name" value="ZINC_FINGER_C2H2_1"/>
    <property type="match status" value="2"/>
</dbReference>
<dbReference type="SUPFAM" id="SSF57667">
    <property type="entry name" value="beta-beta-alpha zinc fingers"/>
    <property type="match status" value="1"/>
</dbReference>
<reference evidence="12" key="2">
    <citation type="submission" date="2025-05" db="UniProtKB">
        <authorList>
            <consortium name="EnsemblMetazoa"/>
        </authorList>
    </citation>
    <scope>IDENTIFICATION</scope>
    <source>
        <strain evidence="12">Foshan</strain>
    </source>
</reference>
<dbReference type="PANTHER" id="PTHR24394:SF29">
    <property type="entry name" value="MYONEURIN"/>
    <property type="match status" value="1"/>
</dbReference>
<feature type="binding site" evidence="8">
    <location>
        <position position="53"/>
    </location>
    <ligand>
        <name>Zn(2+)</name>
        <dbReference type="ChEBI" id="CHEBI:29105"/>
    </ligand>
</feature>
<comment type="subcellular location">
    <subcellularLocation>
        <location evidence="1">Nucleus</location>
    </subcellularLocation>
</comment>
<dbReference type="InterPro" id="IPR012934">
    <property type="entry name" value="Znf_AD"/>
</dbReference>
<dbReference type="RefSeq" id="XP_029727628.1">
    <property type="nucleotide sequence ID" value="XM_029871768.2"/>
</dbReference>
<evidence type="ECO:0000256" key="7">
    <source>
        <dbReference type="PROSITE-ProRule" id="PRU00042"/>
    </source>
</evidence>
<dbReference type="Gene3D" id="3.30.160.60">
    <property type="entry name" value="Classic Zinc Finger"/>
    <property type="match status" value="1"/>
</dbReference>